<reference evidence="2 3" key="1">
    <citation type="journal article" date="2016" name="Int. J. Syst. Evol. Microbiol.">
        <title>Peptococcus simiae sp. nov., isolated from rhesus macaque faeces and emended description of the genus Peptococcus.</title>
        <authorList>
            <person name="Shkoporov A.N."/>
            <person name="Efimov B.A."/>
            <person name="Kondova I."/>
            <person name="Ouwerling B."/>
            <person name="Chaplin A.V."/>
            <person name="Shcherbakova V.A."/>
            <person name="Langermans J.A.M."/>
        </authorList>
    </citation>
    <scope>NUCLEOTIDE SEQUENCE [LARGE SCALE GENOMIC DNA]</scope>
    <source>
        <strain evidence="2 3">M108</strain>
    </source>
</reference>
<dbReference type="InterPro" id="IPR017896">
    <property type="entry name" value="4Fe4S_Fe-S-bd"/>
</dbReference>
<evidence type="ECO:0000259" key="1">
    <source>
        <dbReference type="PROSITE" id="PS51379"/>
    </source>
</evidence>
<dbReference type="Proteomes" id="UP001631949">
    <property type="component" value="Unassembled WGS sequence"/>
</dbReference>
<evidence type="ECO:0000313" key="3">
    <source>
        <dbReference type="Proteomes" id="UP001631949"/>
    </source>
</evidence>
<dbReference type="RefSeq" id="WP_408977712.1">
    <property type="nucleotide sequence ID" value="NZ_JBJUVG010000009.1"/>
</dbReference>
<organism evidence="2 3">
    <name type="scientific">Peptococcus simiae</name>
    <dbReference type="NCBI Taxonomy" id="1643805"/>
    <lineage>
        <taxon>Bacteria</taxon>
        <taxon>Bacillati</taxon>
        <taxon>Bacillota</taxon>
        <taxon>Clostridia</taxon>
        <taxon>Eubacteriales</taxon>
        <taxon>Peptococcaceae</taxon>
        <taxon>Peptococcus</taxon>
    </lineage>
</organism>
<name>A0ABW9GZR1_9FIRM</name>
<dbReference type="Pfam" id="PF13187">
    <property type="entry name" value="Fer4_9"/>
    <property type="match status" value="1"/>
</dbReference>
<feature type="domain" description="4Fe-4S ferredoxin-type" evidence="1">
    <location>
        <begin position="32"/>
        <end position="62"/>
    </location>
</feature>
<keyword evidence="3" id="KW-1185">Reference proteome</keyword>
<accession>A0ABW9GZR1</accession>
<feature type="domain" description="4Fe-4S ferredoxin-type" evidence="1">
    <location>
        <begin position="1"/>
        <end position="30"/>
    </location>
</feature>
<dbReference type="EMBL" id="JBJUVG010000009">
    <property type="protein sequence ID" value="MFM9414099.1"/>
    <property type="molecule type" value="Genomic_DNA"/>
</dbReference>
<gene>
    <name evidence="2" type="ORF">ACKQTC_06940</name>
</gene>
<dbReference type="PROSITE" id="PS51379">
    <property type="entry name" value="4FE4S_FER_2"/>
    <property type="match status" value="2"/>
</dbReference>
<dbReference type="SUPFAM" id="SSF54862">
    <property type="entry name" value="4Fe-4S ferredoxins"/>
    <property type="match status" value="1"/>
</dbReference>
<sequence length="82" mass="9287">MPPIIDKEKCIRCQRCASICCMDVFGPITKGEVPKVRFPKECWHCRACVIECAQGAISMRYPLPLTILYREAVPLSEGEKND</sequence>
<evidence type="ECO:0000313" key="2">
    <source>
        <dbReference type="EMBL" id="MFM9414099.1"/>
    </source>
</evidence>
<dbReference type="Gene3D" id="3.30.70.20">
    <property type="match status" value="1"/>
</dbReference>
<comment type="caution">
    <text evidence="2">The sequence shown here is derived from an EMBL/GenBank/DDBJ whole genome shotgun (WGS) entry which is preliminary data.</text>
</comment>
<protein>
    <submittedName>
        <fullName evidence="2">Ferredoxin family protein</fullName>
    </submittedName>
</protein>
<proteinExistence type="predicted"/>